<feature type="signal peptide" evidence="2">
    <location>
        <begin position="1"/>
        <end position="22"/>
    </location>
</feature>
<evidence type="ECO:0000313" key="3">
    <source>
        <dbReference type="EMBL" id="MDI2027457.1"/>
    </source>
</evidence>
<keyword evidence="4" id="KW-1185">Reference proteome</keyword>
<feature type="region of interest" description="Disordered" evidence="1">
    <location>
        <begin position="31"/>
        <end position="60"/>
    </location>
</feature>
<name>A0ABT6PHN9_9PSEU</name>
<gene>
    <name evidence="3" type="ORF">QFW96_02490</name>
</gene>
<dbReference type="EMBL" id="JASAOF010000001">
    <property type="protein sequence ID" value="MDI2027457.1"/>
    <property type="molecule type" value="Genomic_DNA"/>
</dbReference>
<comment type="caution">
    <text evidence="3">The sequence shown here is derived from an EMBL/GenBank/DDBJ whole genome shotgun (WGS) entry which is preliminary data.</text>
</comment>
<evidence type="ECO:0000313" key="4">
    <source>
        <dbReference type="Proteomes" id="UP001237595"/>
    </source>
</evidence>
<reference evidence="3 4" key="1">
    <citation type="submission" date="2023-04" db="EMBL/GenBank/DDBJ databases">
        <title>Draft genome sequence of Saccharopolyspora sp. TS4A08 isolated from sweet potato rhizospheric soil.</title>
        <authorList>
            <person name="Suksaard P."/>
            <person name="Duangmal K."/>
        </authorList>
    </citation>
    <scope>NUCLEOTIDE SEQUENCE [LARGE SCALE GENOMIC DNA]</scope>
    <source>
        <strain evidence="3 4">TS4A08</strain>
    </source>
</reference>
<dbReference type="Proteomes" id="UP001237595">
    <property type="component" value="Unassembled WGS sequence"/>
</dbReference>
<feature type="chain" id="PRO_5046902331" evidence="2">
    <location>
        <begin position="23"/>
        <end position="126"/>
    </location>
</feature>
<keyword evidence="2" id="KW-0732">Signal</keyword>
<organism evidence="3 4">
    <name type="scientific">Saccharopolyspora ipomoeae</name>
    <dbReference type="NCBI Taxonomy" id="3042027"/>
    <lineage>
        <taxon>Bacteria</taxon>
        <taxon>Bacillati</taxon>
        <taxon>Actinomycetota</taxon>
        <taxon>Actinomycetes</taxon>
        <taxon>Pseudonocardiales</taxon>
        <taxon>Pseudonocardiaceae</taxon>
        <taxon>Saccharopolyspora</taxon>
    </lineage>
</organism>
<proteinExistence type="predicted"/>
<evidence type="ECO:0000256" key="1">
    <source>
        <dbReference type="SAM" id="MobiDB-lite"/>
    </source>
</evidence>
<evidence type="ECO:0000256" key="2">
    <source>
        <dbReference type="SAM" id="SignalP"/>
    </source>
</evidence>
<accession>A0ABT6PHN9</accession>
<feature type="compositionally biased region" description="Basic and acidic residues" evidence="1">
    <location>
        <begin position="41"/>
        <end position="60"/>
    </location>
</feature>
<dbReference type="RefSeq" id="WP_281453816.1">
    <property type="nucleotide sequence ID" value="NZ_JASAOF010000001.1"/>
</dbReference>
<protein>
    <submittedName>
        <fullName evidence="3">Uncharacterized protein</fullName>
    </submittedName>
</protein>
<sequence length="126" mass="14102">MRGRLWLITRAGLFLLFAVALAALGPTDAALAGQVPSSTTSEHKPDPKEQRDTEKLRERLPGLAAHRRTLVRHEHDRDPLHGESRWTAADFAILVRSVSFPDIGTDTYHARSRLKHSPAALQVMRH</sequence>